<dbReference type="PANTHER" id="PTHR11439">
    <property type="entry name" value="GAG-POL-RELATED RETROTRANSPOSON"/>
    <property type="match status" value="1"/>
</dbReference>
<dbReference type="InterPro" id="IPR013103">
    <property type="entry name" value="RVT_2"/>
</dbReference>
<keyword evidence="2" id="KW-1185">Reference proteome</keyword>
<accession>A0ABM1QKT3</accession>
<protein>
    <submittedName>
        <fullName evidence="3">Uncharacterized protein LOC109127258</fullName>
    </submittedName>
</protein>
<name>A0ABM1QKT3_CAMSA</name>
<dbReference type="GeneID" id="109127258"/>
<organism evidence="2 3">
    <name type="scientific">Camelina sativa</name>
    <name type="common">False flax</name>
    <name type="synonym">Myagrum sativum</name>
    <dbReference type="NCBI Taxonomy" id="90675"/>
    <lineage>
        <taxon>Eukaryota</taxon>
        <taxon>Viridiplantae</taxon>
        <taxon>Streptophyta</taxon>
        <taxon>Embryophyta</taxon>
        <taxon>Tracheophyta</taxon>
        <taxon>Spermatophyta</taxon>
        <taxon>Magnoliopsida</taxon>
        <taxon>eudicotyledons</taxon>
        <taxon>Gunneridae</taxon>
        <taxon>Pentapetalae</taxon>
        <taxon>rosids</taxon>
        <taxon>malvids</taxon>
        <taxon>Brassicales</taxon>
        <taxon>Brassicaceae</taxon>
        <taxon>Camelineae</taxon>
        <taxon>Camelina</taxon>
    </lineage>
</organism>
<gene>
    <name evidence="3" type="primary">LOC109127258</name>
</gene>
<reference evidence="2" key="1">
    <citation type="journal article" date="2014" name="Nat. Commun.">
        <title>The emerging biofuel crop Camelina sativa retains a highly undifferentiated hexaploid genome structure.</title>
        <authorList>
            <person name="Kagale S."/>
            <person name="Koh C."/>
            <person name="Nixon J."/>
            <person name="Bollina V."/>
            <person name="Clarke W.E."/>
            <person name="Tuteja R."/>
            <person name="Spillane C."/>
            <person name="Robinson S.J."/>
            <person name="Links M.G."/>
            <person name="Clarke C."/>
            <person name="Higgins E.E."/>
            <person name="Huebert T."/>
            <person name="Sharpe A.G."/>
            <person name="Parkin I.A."/>
        </authorList>
    </citation>
    <scope>NUCLEOTIDE SEQUENCE [LARGE SCALE GENOMIC DNA]</scope>
    <source>
        <strain evidence="2">cv. DH55</strain>
    </source>
</reference>
<sequence>MTTVRTFLSVAAAKQWELHQMDVNNAFLHGDLEEEVYMQLPPGFRNNENRNSVCLLKKSLYGLKQAPRCWFAKLKGALTQYGFKESHSDYSMFHLRRGTSEIYILVYVDDIIIGGNDTSGIAQFKQYLGECFHIKDLGSLKYFLGIEVARNNDGIFLCQRKYTLDIISEVGYLGSQPAAFPIEQQHKLALSDGPLLKEPERYRRLVGRLVYLLATRPDLTYVIHVLSQFMHSPRADHWNCALRVVRYLKGTPGQGVLLSSECDLKLYGWCDSDWGGCPLTRRSVSGWFVTLGSSPISWKTKKQKVAARSSAEAEYRCMALTVKELEWLRHLMADFGVSQREPTDLHCDNEAALYIAANPVFHERTKGIEIDCHNVWDAIQAGDIRTQKVHTKEQLADVFTKALGCREFENMVAKLGIWNPHAQLEGGVSEIFGDLDYIGIYL</sequence>
<evidence type="ECO:0000313" key="2">
    <source>
        <dbReference type="Proteomes" id="UP000694864"/>
    </source>
</evidence>
<reference evidence="3" key="2">
    <citation type="submission" date="2025-08" db="UniProtKB">
        <authorList>
            <consortium name="RefSeq"/>
        </authorList>
    </citation>
    <scope>IDENTIFICATION</scope>
    <source>
        <tissue evidence="3">Leaf</tissue>
    </source>
</reference>
<dbReference type="RefSeq" id="XP_019087371.1">
    <property type="nucleotide sequence ID" value="XM_019231826.1"/>
</dbReference>
<dbReference type="CDD" id="cd09272">
    <property type="entry name" value="RNase_HI_RT_Ty1"/>
    <property type="match status" value="1"/>
</dbReference>
<proteinExistence type="predicted"/>
<dbReference type="Proteomes" id="UP000694864">
    <property type="component" value="Chromosome 11"/>
</dbReference>
<evidence type="ECO:0000259" key="1">
    <source>
        <dbReference type="Pfam" id="PF07727"/>
    </source>
</evidence>
<dbReference type="InterPro" id="IPR043502">
    <property type="entry name" value="DNA/RNA_pol_sf"/>
</dbReference>
<evidence type="ECO:0000313" key="3">
    <source>
        <dbReference type="RefSeq" id="XP_019087371.1"/>
    </source>
</evidence>
<feature type="domain" description="Reverse transcriptase Ty1/copia-type" evidence="1">
    <location>
        <begin position="3"/>
        <end position="183"/>
    </location>
</feature>
<dbReference type="SUPFAM" id="SSF56672">
    <property type="entry name" value="DNA/RNA polymerases"/>
    <property type="match status" value="1"/>
</dbReference>
<dbReference type="Pfam" id="PF07727">
    <property type="entry name" value="RVT_2"/>
    <property type="match status" value="1"/>
</dbReference>
<dbReference type="PANTHER" id="PTHR11439:SF511">
    <property type="match status" value="1"/>
</dbReference>